<evidence type="ECO:0000256" key="11">
    <source>
        <dbReference type="ARBA" id="ARBA00023136"/>
    </source>
</evidence>
<feature type="region of interest" description="Disordered" evidence="16">
    <location>
        <begin position="506"/>
        <end position="525"/>
    </location>
</feature>
<evidence type="ECO:0000256" key="13">
    <source>
        <dbReference type="ARBA" id="ARBA00023157"/>
    </source>
</evidence>
<keyword evidence="6" id="KW-0732">Signal</keyword>
<evidence type="ECO:0000256" key="2">
    <source>
        <dbReference type="ARBA" id="ARBA00011902"/>
    </source>
</evidence>
<evidence type="ECO:0000256" key="9">
    <source>
        <dbReference type="ARBA" id="ARBA00022840"/>
    </source>
</evidence>
<comment type="subcellular location">
    <subcellularLocation>
        <location evidence="1">Cell membrane</location>
        <topology evidence="1">Single-pass type I membrane protein</topology>
    </subcellularLocation>
</comment>
<proteinExistence type="predicted"/>
<evidence type="ECO:0000256" key="5">
    <source>
        <dbReference type="ARBA" id="ARBA00022692"/>
    </source>
</evidence>
<feature type="region of interest" description="Disordered" evidence="16">
    <location>
        <begin position="1232"/>
        <end position="1258"/>
    </location>
</feature>
<dbReference type="EC" id="2.7.10.1" evidence="2"/>
<keyword evidence="9" id="KW-0067">ATP-binding</keyword>
<keyword evidence="8" id="KW-0418">Kinase</keyword>
<evidence type="ECO:0000313" key="19">
    <source>
        <dbReference type="Proteomes" id="UP001595755"/>
    </source>
</evidence>
<evidence type="ECO:0000256" key="10">
    <source>
        <dbReference type="ARBA" id="ARBA00022989"/>
    </source>
</evidence>
<gene>
    <name evidence="18" type="ORF">ACFO1S_05210</name>
</gene>
<accession>A0ABV8S668</accession>
<organism evidence="18 19">
    <name type="scientific">Cohnella boryungensis</name>
    <dbReference type="NCBI Taxonomy" id="768479"/>
    <lineage>
        <taxon>Bacteria</taxon>
        <taxon>Bacillati</taxon>
        <taxon>Bacillota</taxon>
        <taxon>Bacilli</taxon>
        <taxon>Bacillales</taxon>
        <taxon>Paenibacillaceae</taxon>
        <taxon>Cohnella</taxon>
    </lineage>
</organism>
<keyword evidence="3" id="KW-1003">Cell membrane</keyword>
<reference evidence="19" key="1">
    <citation type="journal article" date="2019" name="Int. J. Syst. Evol. Microbiol.">
        <title>The Global Catalogue of Microorganisms (GCM) 10K type strain sequencing project: providing services to taxonomists for standard genome sequencing and annotation.</title>
        <authorList>
            <consortium name="The Broad Institute Genomics Platform"/>
            <consortium name="The Broad Institute Genome Sequencing Center for Infectious Disease"/>
            <person name="Wu L."/>
            <person name="Ma J."/>
        </authorList>
    </citation>
    <scope>NUCLEOTIDE SEQUENCE [LARGE SCALE GENOMIC DNA]</scope>
    <source>
        <strain evidence="19">CGMCC 4.1641</strain>
    </source>
</reference>
<evidence type="ECO:0000256" key="8">
    <source>
        <dbReference type="ARBA" id="ARBA00022777"/>
    </source>
</evidence>
<evidence type="ECO:0000256" key="12">
    <source>
        <dbReference type="ARBA" id="ARBA00023137"/>
    </source>
</evidence>
<feature type="domain" description="ALK/LTK-like glycine-rich" evidence="17">
    <location>
        <begin position="1007"/>
        <end position="1288"/>
    </location>
</feature>
<evidence type="ECO:0000256" key="4">
    <source>
        <dbReference type="ARBA" id="ARBA00022679"/>
    </source>
</evidence>
<evidence type="ECO:0000259" key="17">
    <source>
        <dbReference type="Pfam" id="PF12810"/>
    </source>
</evidence>
<keyword evidence="7" id="KW-0547">Nucleotide-binding</keyword>
<evidence type="ECO:0000256" key="3">
    <source>
        <dbReference type="ARBA" id="ARBA00022475"/>
    </source>
</evidence>
<keyword evidence="12" id="KW-0829">Tyrosine-protein kinase</keyword>
<evidence type="ECO:0000256" key="16">
    <source>
        <dbReference type="SAM" id="MobiDB-lite"/>
    </source>
</evidence>
<evidence type="ECO:0000256" key="14">
    <source>
        <dbReference type="ARBA" id="ARBA00023170"/>
    </source>
</evidence>
<keyword evidence="10" id="KW-1133">Transmembrane helix</keyword>
<evidence type="ECO:0000313" key="18">
    <source>
        <dbReference type="EMBL" id="MFC4302841.1"/>
    </source>
</evidence>
<evidence type="ECO:0000256" key="1">
    <source>
        <dbReference type="ARBA" id="ARBA00004251"/>
    </source>
</evidence>
<evidence type="ECO:0000256" key="6">
    <source>
        <dbReference type="ARBA" id="ARBA00022729"/>
    </source>
</evidence>
<sequence length="1860" mass="200490">MRELDTKPVLIAIDTVSRFYAPKHSTKYLYIPSIDFVLWAHGATPSADLRLASFAAGSSAGKTKEMIAASATKAIAEQPNRKRTTSLSPKGDAFKYGYNGVVGWTFNTYNNKPSWGSRGSVDKGIMEVLQFSGGTYYGFMIAGGTFNKPDGEIKCTCAQQLSLPNKADVEGKLEGKVVGKYVDVQISMKETDSVKLADWKNLLKGAANLRMKVELTRSEAPGEPIWITQKGPKPAVGNISADYQTITQDQILRYLSGKDDLLYNDDLTSYEIPEDTTVEFKYKTSVSIRGISPSGEEFTIVCTEGKPLSLRITGPSIPVKIKQIGTYSSSPEFWSELKQGRPGAEEFEAMAGTPTTRHLYFATGGSEFIVDVVVEYVPEATSTRTYRSYYSGGVPSEFKIGDQAKDYTVPSPSGASSSSLTVNGHQGGTVTATWTGVTPYTGSVTWSDHSVNVNNKWDDGPYKAAKAQAEAWASAVNGFTIKHTAASDGITRPFNSWGASITSDSNTHPAGWANPGQPQVMGSCGDPPSPCVTQPYVASSGQNGQNGAFSITVTGKLPARIIDGPSSIYDLPSVQDTWKQTVTYDYTKITKAKVWKIDRSKINGMAILTDDEENDELTATIKQGDPTIFMNIADETRLENEASRQNRLRYSLEPDQHDTVTWYEGPRTNKDNGLGNNGWISGPGQSASWATGTTYTNSSYSDTENAHTANSTAKDKLTTEYVKFNERRKTLMEVTAVSDFLILQTSSGDQAVMYFDKTSPKIQAQQKAEIPKTSFEEQWTNNPLSAAKWDKHHINIGSYNGNYAAPAAKYSSYGSGKAGTIFDPGKLPAGKNRTARPTAPLRLVLDNIDVVDTKPNGQYVTGTSDVFYKLIVNERDKNEPTTFDIGYDERYGDNGAVFGTTYSNQHGKVNDIVIHNPVSTEDAIIIPLEAWRDQRTSASKLVGGNLQQPTIDYEKRLKPDYVFTPTLPVYEEQTVANPNYVPARAAVSSDFVFTGAMQTFKSPSSRSYTIEAWGAEGGGVTTGMEYEWYNEAHDVYIWYPGNVGYRDTYCENHPSVLTGRTRGGSATSGGLGGYAKGMVSLQANEQLYVHVGGQGSGGNNGTAAGGWNGGGAGSYYSGGGGGASDVRRGGIGLPNRILAAGGGGGAQIVPNQPYFAQGGAGGGNHGGNGATHGFWSTDYTSNGGSQTAGGIAAGGIQYQWYNEAHQVYLWYDSATGYEDVYCGPHHPSRFTGVTSSASSHGNSGTLGAGGSASTTSQGGGGGGYYGGASGAYQGYSGAGGSGYIGGVEDGVMNTGVRSDNGAVRISGPALPAIGSPTMTVKKMVSAGMSEPPDEAYEYVPVVNHPGSSVTTPNGPTIPGEFINLDDEFTVFFPNVGDFYGNGAYGIPSTSAITGKGFTDNMATTEWTKSKQVKFNFYATYNGRTYAPGEWIELDVQKEKFEFYLPLANREALSALVEFRAIAINASYPDHDSVRNKVRFDNLAARHSAIKSWNIDLVGRIGALVLEDTGDFRFSNLFKQELFPTEWLVPNVVKKVNANRQNNIVADTVDVRGEPLSAAKNYLDTYGLLPHLRKSPIALPLSPDKNNVVALRNQPMRLGYNVLADIQTIGNYYDHLQIIPYYYCLDLGNSSDHSVSLQITPVDIYMSVNGAWKPINLFNAVSPGWNSSVVYPYNYSLDWNAEAGRRNYTEAANTNAVVEDQTYVDDGTTYGIGKPYGSYHPFGTAQLLNGIDERNRTFIGTEYTNGINRNPGGAIPTLMFGLQGQRWHFAYGLPSSAVAVKSGEPPTEANIQRFRNNTSVLLLALDIKSAGDTFALQYSKSNGTIQIAGKSRSLASIPYPVVSVYSANKTSGDDLSVTGTH</sequence>
<keyword evidence="4" id="KW-0808">Transferase</keyword>
<keyword evidence="13" id="KW-1015">Disulfide bond</keyword>
<evidence type="ECO:0000256" key="7">
    <source>
        <dbReference type="ARBA" id="ARBA00022741"/>
    </source>
</evidence>
<protein>
    <recommendedName>
        <fullName evidence="2">receptor protein-tyrosine kinase</fullName>
        <ecNumber evidence="2">2.7.10.1</ecNumber>
    </recommendedName>
</protein>
<dbReference type="Proteomes" id="UP001595755">
    <property type="component" value="Unassembled WGS sequence"/>
</dbReference>
<keyword evidence="5" id="KW-0812">Transmembrane</keyword>
<evidence type="ECO:0000256" key="15">
    <source>
        <dbReference type="ARBA" id="ARBA00023180"/>
    </source>
</evidence>
<dbReference type="Pfam" id="PF12810">
    <property type="entry name" value="ALK_LTK_GRD"/>
    <property type="match status" value="1"/>
</dbReference>
<comment type="caution">
    <text evidence="18">The sequence shown here is derived from an EMBL/GenBank/DDBJ whole genome shotgun (WGS) entry which is preliminary data.</text>
</comment>
<name>A0ABV8S668_9BACL</name>
<keyword evidence="14" id="KW-0675">Receptor</keyword>
<keyword evidence="11" id="KW-0472">Membrane</keyword>
<dbReference type="InterPro" id="IPR055163">
    <property type="entry name" value="ALK/LTK-like_GRD"/>
</dbReference>
<keyword evidence="19" id="KW-1185">Reference proteome</keyword>
<keyword evidence="15" id="KW-0325">Glycoprotein</keyword>
<dbReference type="EMBL" id="JBHSED010000005">
    <property type="protein sequence ID" value="MFC4302841.1"/>
    <property type="molecule type" value="Genomic_DNA"/>
</dbReference>